<evidence type="ECO:0000259" key="17">
    <source>
        <dbReference type="Pfam" id="PF16209"/>
    </source>
</evidence>
<feature type="binding site" evidence="13">
    <location>
        <position position="394"/>
    </location>
    <ligand>
        <name>ATP</name>
        <dbReference type="ChEBI" id="CHEBI:30616"/>
    </ligand>
</feature>
<evidence type="ECO:0000256" key="13">
    <source>
        <dbReference type="PIRSR" id="PIRSR606539-2"/>
    </source>
</evidence>
<dbReference type="SUPFAM" id="SSF81665">
    <property type="entry name" value="Calcium ATPase, transmembrane domain M"/>
    <property type="match status" value="1"/>
</dbReference>
<feature type="binding site" evidence="13">
    <location>
        <position position="850"/>
    </location>
    <ligand>
        <name>ATP</name>
        <dbReference type="ChEBI" id="CHEBI:30616"/>
    </ligand>
</feature>
<dbReference type="GO" id="GO:0045332">
    <property type="term" value="P:phospholipid translocation"/>
    <property type="evidence" value="ECO:0007669"/>
    <property type="project" value="TreeGrafter"/>
</dbReference>
<feature type="binding site" evidence="13">
    <location>
        <position position="610"/>
    </location>
    <ligand>
        <name>ATP</name>
        <dbReference type="ChEBI" id="CHEBI:30616"/>
    </ligand>
</feature>
<comment type="catalytic activity">
    <reaction evidence="11 15">
        <text>ATP + H2O + phospholipidSide 1 = ADP + phosphate + phospholipidSide 2.</text>
        <dbReference type="EC" id="7.6.2.1"/>
    </reaction>
</comment>
<evidence type="ECO:0000256" key="5">
    <source>
        <dbReference type="ARBA" id="ARBA00022741"/>
    </source>
</evidence>
<feature type="transmembrane region" description="Helical" evidence="15">
    <location>
        <begin position="1127"/>
        <end position="1147"/>
    </location>
</feature>
<feature type="binding site" evidence="13">
    <location>
        <position position="878"/>
    </location>
    <ligand>
        <name>ATP</name>
        <dbReference type="ChEBI" id="CHEBI:30616"/>
    </ligand>
</feature>
<dbReference type="Proteomes" id="UP001190700">
    <property type="component" value="Unassembled WGS sequence"/>
</dbReference>
<keyword evidence="7 14" id="KW-0460">Magnesium</keyword>
<dbReference type="Pfam" id="PF16209">
    <property type="entry name" value="PhoLip_ATPase_N"/>
    <property type="match status" value="1"/>
</dbReference>
<dbReference type="GO" id="GO:0005886">
    <property type="term" value="C:plasma membrane"/>
    <property type="evidence" value="ECO:0007669"/>
    <property type="project" value="TreeGrafter"/>
</dbReference>
<dbReference type="EMBL" id="LGRX02033970">
    <property type="protein sequence ID" value="KAK3239287.1"/>
    <property type="molecule type" value="Genomic_DNA"/>
</dbReference>
<evidence type="ECO:0000256" key="11">
    <source>
        <dbReference type="ARBA" id="ARBA00034036"/>
    </source>
</evidence>
<evidence type="ECO:0000256" key="15">
    <source>
        <dbReference type="RuleBase" id="RU362033"/>
    </source>
</evidence>
<feature type="transmembrane region" description="Helical" evidence="15">
    <location>
        <begin position="1088"/>
        <end position="1107"/>
    </location>
</feature>
<feature type="binding site" evidence="14">
    <location>
        <position position="879"/>
    </location>
    <ligand>
        <name>Mg(2+)</name>
        <dbReference type="ChEBI" id="CHEBI:18420"/>
    </ligand>
</feature>
<dbReference type="SUPFAM" id="SSF81653">
    <property type="entry name" value="Calcium ATPase, transduction domain A"/>
    <property type="match status" value="1"/>
</dbReference>
<feature type="active site" description="4-aspartylphosphate intermediate" evidence="12">
    <location>
        <position position="392"/>
    </location>
</feature>
<dbReference type="NCBIfam" id="TIGR01652">
    <property type="entry name" value="ATPase-Plipid"/>
    <property type="match status" value="1"/>
</dbReference>
<feature type="binding site" evidence="14">
    <location>
        <position position="875"/>
    </location>
    <ligand>
        <name>Mg(2+)</name>
        <dbReference type="ChEBI" id="CHEBI:18420"/>
    </ligand>
</feature>
<dbReference type="PANTHER" id="PTHR24092">
    <property type="entry name" value="PROBABLE PHOSPHOLIPID-TRANSPORTING ATPASE"/>
    <property type="match status" value="1"/>
</dbReference>
<evidence type="ECO:0000256" key="8">
    <source>
        <dbReference type="ARBA" id="ARBA00022967"/>
    </source>
</evidence>
<dbReference type="InterPro" id="IPR036412">
    <property type="entry name" value="HAD-like_sf"/>
</dbReference>
<evidence type="ECO:0000256" key="16">
    <source>
        <dbReference type="SAM" id="MobiDB-lite"/>
    </source>
</evidence>
<feature type="binding site" evidence="13">
    <location>
        <position position="856"/>
    </location>
    <ligand>
        <name>ATP</name>
        <dbReference type="ChEBI" id="CHEBI:30616"/>
    </ligand>
</feature>
<keyword evidence="8 15" id="KW-1278">Translocase</keyword>
<keyword evidence="5 13" id="KW-0547">Nucleotide-binding</keyword>
<feature type="transmembrane region" description="Helical" evidence="15">
    <location>
        <begin position="932"/>
        <end position="953"/>
    </location>
</feature>
<feature type="binding site" evidence="13">
    <location>
        <position position="571"/>
    </location>
    <ligand>
        <name>ATP</name>
        <dbReference type="ChEBI" id="CHEBI:30616"/>
    </ligand>
</feature>
<dbReference type="InterPro" id="IPR032631">
    <property type="entry name" value="P-type_ATPase_N"/>
</dbReference>
<organism evidence="19 20">
    <name type="scientific">Cymbomonas tetramitiformis</name>
    <dbReference type="NCBI Taxonomy" id="36881"/>
    <lineage>
        <taxon>Eukaryota</taxon>
        <taxon>Viridiplantae</taxon>
        <taxon>Chlorophyta</taxon>
        <taxon>Pyramimonadophyceae</taxon>
        <taxon>Pyramimonadales</taxon>
        <taxon>Pyramimonadaceae</taxon>
        <taxon>Cymbomonas</taxon>
    </lineage>
</organism>
<feature type="binding site" evidence="13">
    <location>
        <position position="879"/>
    </location>
    <ligand>
        <name>ATP</name>
        <dbReference type="ChEBI" id="CHEBI:30616"/>
    </ligand>
</feature>
<dbReference type="Gene3D" id="3.40.1110.10">
    <property type="entry name" value="Calcium-transporting ATPase, cytoplasmic domain N"/>
    <property type="match status" value="1"/>
</dbReference>
<evidence type="ECO:0000259" key="18">
    <source>
        <dbReference type="Pfam" id="PF16212"/>
    </source>
</evidence>
<dbReference type="GO" id="GO:0016887">
    <property type="term" value="F:ATP hydrolysis activity"/>
    <property type="evidence" value="ECO:0007669"/>
    <property type="project" value="InterPro"/>
</dbReference>
<dbReference type="Gene3D" id="3.40.50.1000">
    <property type="entry name" value="HAD superfamily/HAD-like"/>
    <property type="match status" value="1"/>
</dbReference>
<feature type="transmembrane region" description="Helical" evidence="15">
    <location>
        <begin position="965"/>
        <end position="985"/>
    </location>
</feature>
<name>A0AAE0ETC5_9CHLO</name>
<evidence type="ECO:0000256" key="7">
    <source>
        <dbReference type="ARBA" id="ARBA00022842"/>
    </source>
</evidence>
<keyword evidence="9 15" id="KW-1133">Transmembrane helix</keyword>
<dbReference type="PROSITE" id="PS00154">
    <property type="entry name" value="ATPASE_E1_E2"/>
    <property type="match status" value="1"/>
</dbReference>
<evidence type="ECO:0000256" key="9">
    <source>
        <dbReference type="ARBA" id="ARBA00022989"/>
    </source>
</evidence>
<sequence length="1386" mass="156562">MNSSSTDKFRVIYCNDETRNASIRYPSNEITTAKYSLLTFLPRSLFEQFSRAANVYFLMTCVLSFFPFSPFSSFTTVSPLCFVLAVSMVKEGIQDWQRHLMDSETNNGVCEVWYQGKWVKRKWKQLRVGEVVRVRKDESFPADLFLLSSTNESDLCYIETKNLDGETNLKMKKAISEITGFVNQETTHAFNGYVIQCEEPTDSLYTFKGNLEDGNSKYMITPEQVLLRGSALRNTQHVLGVTLYTGHDTRVMMNSSQMPSKRTTVERQLDVIVYFMFAILFSFSLLGALMAAYYSHSTGHKAYYIDLDNSKEFDPDAPHTVFLYSFLTGVILYSNLIPISLYVTVDIIKVVQSFVFINYDRKMYHPESDQPARARTSNLNEDLGRVQIVLSDKTGTLTNNVMEFFKCSIGGVMYGRGVTEVQLTAMRRRGEDPAPAIQSGESSASCSFPKGFNLQDERLLDGKWVHEEHADTIANFFRLLAVCHTVVPDGPCNKEELVYQAESPDESAFVTAAKVLGFFFYKRTNTTVFVLEGEEEVEYELLDILEFNSTRKRMSVICRRGTDRQLILFCKGADNVIYDRLRKDTPTTSYNPYAEETLKHLEEFGGAGLRTLCLAYREISDSEYELWHEEYQEARTTLDDNQQELLMLACDQVEKDLILLGATGIEDKLQEKVPQCIAALASAGVAIWMLTGDKVETAINIGFACSLLENNTSKHVIRTAADLMDDELSFLLGMISQSAEPALEGKKTELGQARRLLSSVCTAPSQCRSSLCSLMENASDELMMQVEMALVQQQMVAALGDIAANVQLNNATHNGLIIDGRALSMALANQTLQELFLKLGLTCQSIICCRVSPKQKGQVTKLVKDSGRVTLAIGDGANDVEMILAAHIGVGISGQEGMQAVMSSDFSIGQFRFLERLLLLHGHWNYKRISHVIGYFFYKNVLFGLSFFCFNSLTMFSGQTIYDDYYSSTFNLCFTSIPVFAIGVFDQYFTEEYALNPNNLHIYRAGQRNKYFNVKTLAYWFLLGIYQSCVLIGFTLLAFEYNSHGVVHMTGQSEGLYGEGSVLYTCMVLTANIQLALSLRYWNIFTHIAIWGSIAFWFLVMICYSLLPLYWSNHMYWYFFDQVANLWTFWLLMPLCVVTACLPDLVVRAVKAFMPLLTNRQILCRRNPDSTALASVSEDLMHPLLSDENDMPGDDELSHEFEEFNYTTIKYHPSMTQIIVPYRGGAVPDTMQEETILSSSFDPNHFSVPIRSKSFTDTEHPALYMLDVEQPARSFGRRRSSANLPPSNADNFTNIIRNHPVLASVDKNKNGSKKRTERSSTVIATRDRSRSQSDSQTDDEPPTEKKHGHRLAKSHGSDGEFPSNLDLTGENADPRNAQHDDSCQKD</sequence>
<dbReference type="SUPFAM" id="SSF56784">
    <property type="entry name" value="HAD-like"/>
    <property type="match status" value="1"/>
</dbReference>
<comment type="cofactor">
    <cofactor evidence="14">
        <name>Mg(2+)</name>
        <dbReference type="ChEBI" id="CHEBI:18420"/>
    </cofactor>
</comment>
<dbReference type="Gene3D" id="2.70.150.10">
    <property type="entry name" value="Calcium-transporting ATPase, cytoplasmic transduction domain A"/>
    <property type="match status" value="1"/>
</dbReference>
<feature type="domain" description="P-type ATPase C-terminal" evidence="18">
    <location>
        <begin position="901"/>
        <end position="1153"/>
    </location>
</feature>
<evidence type="ECO:0000313" key="20">
    <source>
        <dbReference type="Proteomes" id="UP001190700"/>
    </source>
</evidence>
<dbReference type="InterPro" id="IPR023214">
    <property type="entry name" value="HAD_sf"/>
</dbReference>
<dbReference type="InterPro" id="IPR018303">
    <property type="entry name" value="ATPase_P-typ_P_site"/>
</dbReference>
<feature type="binding site" evidence="13">
    <location>
        <position position="392"/>
    </location>
    <ligand>
        <name>ATP</name>
        <dbReference type="ChEBI" id="CHEBI:30616"/>
    </ligand>
</feature>
<feature type="transmembrane region" description="Helical" evidence="15">
    <location>
        <begin position="271"/>
        <end position="294"/>
    </location>
</feature>
<feature type="binding site" evidence="13">
    <location>
        <position position="692"/>
    </location>
    <ligand>
        <name>ATP</name>
        <dbReference type="ChEBI" id="CHEBI:30616"/>
    </ligand>
</feature>
<evidence type="ECO:0000313" key="19">
    <source>
        <dbReference type="EMBL" id="KAK3239287.1"/>
    </source>
</evidence>
<keyword evidence="20" id="KW-1185">Reference proteome</keyword>
<evidence type="ECO:0000256" key="14">
    <source>
        <dbReference type="PIRSR" id="PIRSR606539-3"/>
    </source>
</evidence>
<dbReference type="Pfam" id="PF16212">
    <property type="entry name" value="PhoLip_ATPase_C"/>
    <property type="match status" value="1"/>
</dbReference>
<feature type="binding site" evidence="14">
    <location>
        <position position="392"/>
    </location>
    <ligand>
        <name>Mg(2+)</name>
        <dbReference type="ChEBI" id="CHEBI:18420"/>
    </ligand>
</feature>
<dbReference type="PANTHER" id="PTHR24092:SF150">
    <property type="entry name" value="PHOSPHOLIPID-TRANSPORTING ATPASE"/>
    <property type="match status" value="1"/>
</dbReference>
<evidence type="ECO:0000256" key="1">
    <source>
        <dbReference type="ARBA" id="ARBA00004141"/>
    </source>
</evidence>
<evidence type="ECO:0000256" key="10">
    <source>
        <dbReference type="ARBA" id="ARBA00023136"/>
    </source>
</evidence>
<dbReference type="InterPro" id="IPR044492">
    <property type="entry name" value="P_typ_ATPase_HD_dom"/>
</dbReference>
<keyword evidence="4 14" id="KW-0479">Metal-binding</keyword>
<feature type="transmembrane region" description="Helical" evidence="15">
    <location>
        <begin position="1017"/>
        <end position="1041"/>
    </location>
</feature>
<feature type="compositionally biased region" description="Basic and acidic residues" evidence="16">
    <location>
        <begin position="1372"/>
        <end position="1386"/>
    </location>
</feature>
<feature type="domain" description="P-type ATPase N-terminal" evidence="17">
    <location>
        <begin position="12"/>
        <end position="77"/>
    </location>
</feature>
<reference evidence="19 20" key="1">
    <citation type="journal article" date="2015" name="Genome Biol. Evol.">
        <title>Comparative Genomics of a Bacterivorous Green Alga Reveals Evolutionary Causalities and Consequences of Phago-Mixotrophic Mode of Nutrition.</title>
        <authorList>
            <person name="Burns J.A."/>
            <person name="Paasch A."/>
            <person name="Narechania A."/>
            <person name="Kim E."/>
        </authorList>
    </citation>
    <scope>NUCLEOTIDE SEQUENCE [LARGE SCALE GENOMIC DNA]</scope>
    <source>
        <strain evidence="19 20">PLY_AMNH</strain>
    </source>
</reference>
<dbReference type="SFLD" id="SFLDF00027">
    <property type="entry name" value="p-type_atpase"/>
    <property type="match status" value="1"/>
</dbReference>
<feature type="binding site" evidence="13">
    <location>
        <position position="691"/>
    </location>
    <ligand>
        <name>ATP</name>
        <dbReference type="ChEBI" id="CHEBI:30616"/>
    </ligand>
</feature>
<evidence type="ECO:0000256" key="2">
    <source>
        <dbReference type="ARBA" id="ARBA00008109"/>
    </source>
</evidence>
<proteinExistence type="inferred from homology"/>
<dbReference type="GO" id="GO:0005524">
    <property type="term" value="F:ATP binding"/>
    <property type="evidence" value="ECO:0007669"/>
    <property type="project" value="UniProtKB-UniRule"/>
</dbReference>
<feature type="transmembrane region" description="Helical" evidence="15">
    <location>
        <begin position="321"/>
        <end position="343"/>
    </location>
</feature>
<keyword evidence="6 13" id="KW-0067">ATP-binding</keyword>
<feature type="binding site" evidence="13">
    <location>
        <position position="393"/>
    </location>
    <ligand>
        <name>ATP</name>
        <dbReference type="ChEBI" id="CHEBI:30616"/>
    </ligand>
</feature>
<feature type="binding site" evidence="13">
    <location>
        <position position="547"/>
    </location>
    <ligand>
        <name>ATP</name>
        <dbReference type="ChEBI" id="CHEBI:30616"/>
    </ligand>
</feature>
<evidence type="ECO:0000256" key="4">
    <source>
        <dbReference type="ARBA" id="ARBA00022723"/>
    </source>
</evidence>
<comment type="subcellular location">
    <subcellularLocation>
        <location evidence="1 15">Membrane</location>
        <topology evidence="1 15">Multi-pass membrane protein</topology>
    </subcellularLocation>
</comment>
<dbReference type="SFLD" id="SFLDS00003">
    <property type="entry name" value="Haloacid_Dehalogenase"/>
    <property type="match status" value="1"/>
</dbReference>
<evidence type="ECO:0000256" key="6">
    <source>
        <dbReference type="ARBA" id="ARBA00022840"/>
    </source>
</evidence>
<dbReference type="InterPro" id="IPR032630">
    <property type="entry name" value="P_typ_ATPase_c"/>
</dbReference>
<dbReference type="NCBIfam" id="TIGR01494">
    <property type="entry name" value="ATPase_P-type"/>
    <property type="match status" value="1"/>
</dbReference>
<protein>
    <recommendedName>
        <fullName evidence="15">Phospholipid-transporting ATPase</fullName>
        <ecNumber evidence="15">7.6.2.1</ecNumber>
    </recommendedName>
</protein>
<dbReference type="InterPro" id="IPR001757">
    <property type="entry name" value="P_typ_ATPase"/>
</dbReference>
<dbReference type="PRINTS" id="PR00119">
    <property type="entry name" value="CATATPASE"/>
</dbReference>
<feature type="region of interest" description="Disordered" evidence="16">
    <location>
        <begin position="1300"/>
        <end position="1386"/>
    </location>
</feature>
<keyword evidence="3 15" id="KW-0812">Transmembrane</keyword>
<evidence type="ECO:0000256" key="12">
    <source>
        <dbReference type="PIRSR" id="PIRSR606539-1"/>
    </source>
</evidence>
<dbReference type="GO" id="GO:0140326">
    <property type="term" value="F:ATPase-coupled intramembrane lipid transporter activity"/>
    <property type="evidence" value="ECO:0007669"/>
    <property type="project" value="UniProtKB-EC"/>
</dbReference>
<comment type="similarity">
    <text evidence="2 15">Belongs to the cation transport ATPase (P-type) (TC 3.A.3) family. Type IV subfamily.</text>
</comment>
<dbReference type="SFLD" id="SFLDG00002">
    <property type="entry name" value="C1.7:_P-type_atpase_like"/>
    <property type="match status" value="1"/>
</dbReference>
<comment type="caution">
    <text evidence="19">The sequence shown here is derived from an EMBL/GenBank/DDBJ whole genome shotgun (WGS) entry which is preliminary data.</text>
</comment>
<dbReference type="InterPro" id="IPR023298">
    <property type="entry name" value="ATPase_P-typ_TM_dom_sf"/>
</dbReference>
<gene>
    <name evidence="19" type="ORF">CYMTET_50774</name>
</gene>
<dbReference type="Pfam" id="PF13246">
    <property type="entry name" value="Cation_ATPase"/>
    <property type="match status" value="1"/>
</dbReference>
<feature type="transmembrane region" description="Helical" evidence="15">
    <location>
        <begin position="1061"/>
        <end position="1081"/>
    </location>
</feature>
<dbReference type="InterPro" id="IPR008250">
    <property type="entry name" value="ATPase_P-typ_transduc_dom_A_sf"/>
</dbReference>
<accession>A0AAE0ETC5</accession>
<feature type="binding site" evidence="13">
    <location>
        <position position="506"/>
    </location>
    <ligand>
        <name>ATP</name>
        <dbReference type="ChEBI" id="CHEBI:30616"/>
    </ligand>
</feature>
<evidence type="ECO:0000256" key="3">
    <source>
        <dbReference type="ARBA" id="ARBA00022692"/>
    </source>
</evidence>
<dbReference type="SUPFAM" id="SSF81660">
    <property type="entry name" value="Metal cation-transporting ATPase, ATP-binding domain N"/>
    <property type="match status" value="1"/>
</dbReference>
<dbReference type="EC" id="7.6.2.1" evidence="15"/>
<dbReference type="InterPro" id="IPR006539">
    <property type="entry name" value="P-type_ATPase_IV"/>
</dbReference>
<dbReference type="InterPro" id="IPR023299">
    <property type="entry name" value="ATPase_P-typ_cyto_dom_N"/>
</dbReference>
<feature type="binding site" evidence="13">
    <location>
        <position position="693"/>
    </location>
    <ligand>
        <name>ATP</name>
        <dbReference type="ChEBI" id="CHEBI:30616"/>
    </ligand>
</feature>
<keyword evidence="10 15" id="KW-0472">Membrane</keyword>
<feature type="binding site" evidence="14">
    <location>
        <position position="394"/>
    </location>
    <ligand>
        <name>Mg(2+)</name>
        <dbReference type="ChEBI" id="CHEBI:18420"/>
    </ligand>
</feature>
<dbReference type="GO" id="GO:0000287">
    <property type="term" value="F:magnesium ion binding"/>
    <property type="evidence" value="ECO:0007669"/>
    <property type="project" value="UniProtKB-UniRule"/>
</dbReference>